<sequence length="708" mass="78742">MAKKFVFCVLFVFFLVGSLSAQPLYLPNLQELEEMVCDGPEVLSSLAALTRDEHLSELAKTRIGGKLFLGLSYGYSDEPINETSEERLSYRKATVRGGVRFPILGTWTKEKISVLQGELRALEGRILLDRTRELNLTALRKAYVVIWGERRKRRILEDFLSSKDETEAVLSRRVSEGLLLESDRFEFMSAYDMAFRDLAASSRAEGQALNTVRLATGRSWSIPQGLQEPSLPGWSGEERGLLVDHISDVKHNDSVLDLYRRIAEMTDRIDREGTLEIGVSAGRDFPGTTGTGAYVSVTVEEPFRSIGSEKDHAKLAAMADLDRRRADGLVERIRLEGELDDSMALLEYGLRSLVANTSRVKAASEAVRVNSLRHGKVPGDTYEKLQIARYDLLRTSLDVVDSQVLILQAASEVCRFLPESLTDRGYPLALLKTPVPSAVALPASKAIVPQRALAPQGVSVYLWEAAPFLDSNTRGGELERMKQEGFSRVLLSFNGQEVRSIRDGSLRASLDALLNRASALGITVDLLLGDPAWILPEHRLELVKLVQVLSPFPFRGLHLDLEPDSLPNSSGRRAYLAGELIRTLEAVRARTTLPISISAHPRYFEGELGTVLGKGLEELGIEEVALMIYSTDRDNVVRRMGTILAAYPGINFSLAQSIEPILSPKESYYSAGRSALWNRIRYYDLTFDAANYRGSVVQAWKDYKEAKK</sequence>
<gene>
    <name evidence="1" type="ORF">SAMN06275492_13327</name>
</gene>
<keyword evidence="2" id="KW-1185">Reference proteome</keyword>
<dbReference type="SUPFAM" id="SSF56954">
    <property type="entry name" value="Outer membrane efflux proteins (OEP)"/>
    <property type="match status" value="1"/>
</dbReference>
<proteinExistence type="predicted"/>
<dbReference type="OrthoDB" id="7054537at2"/>
<dbReference type="AlphaFoldDB" id="A0A1X7KQC5"/>
<dbReference type="Gene3D" id="1.20.1600.10">
    <property type="entry name" value="Outer membrane efflux proteins (OEP)"/>
    <property type="match status" value="1"/>
</dbReference>
<name>A0A1X7KQC5_9BACT</name>
<dbReference type="RefSeq" id="WP_085545325.1">
    <property type="nucleotide sequence ID" value="NZ_FXBB01000033.1"/>
</dbReference>
<evidence type="ECO:0000313" key="2">
    <source>
        <dbReference type="Proteomes" id="UP000193355"/>
    </source>
</evidence>
<reference evidence="2" key="1">
    <citation type="submission" date="2017-04" db="EMBL/GenBank/DDBJ databases">
        <authorList>
            <person name="Varghese N."/>
            <person name="Submissions S."/>
        </authorList>
    </citation>
    <scope>NUCLEOTIDE SEQUENCE [LARGE SCALE GENOMIC DNA]</scope>
    <source>
        <strain evidence="2">USBA 82</strain>
    </source>
</reference>
<accession>A0A1X7KQC5</accession>
<dbReference type="STRING" id="561720.SAMN06275492_13327"/>
<dbReference type="EMBL" id="FXBB01000033">
    <property type="protein sequence ID" value="SMG43429.1"/>
    <property type="molecule type" value="Genomic_DNA"/>
</dbReference>
<protein>
    <submittedName>
        <fullName evidence="1">Outer membrane protein TolC</fullName>
    </submittedName>
</protein>
<organism evidence="1 2">
    <name type="scientific">Dethiosulfovibrio salsuginis</name>
    <dbReference type="NCBI Taxonomy" id="561720"/>
    <lineage>
        <taxon>Bacteria</taxon>
        <taxon>Thermotogati</taxon>
        <taxon>Synergistota</taxon>
        <taxon>Synergistia</taxon>
        <taxon>Synergistales</taxon>
        <taxon>Dethiosulfovibrionaceae</taxon>
        <taxon>Dethiosulfovibrio</taxon>
    </lineage>
</organism>
<dbReference type="Proteomes" id="UP000193355">
    <property type="component" value="Unassembled WGS sequence"/>
</dbReference>
<evidence type="ECO:0000313" key="1">
    <source>
        <dbReference type="EMBL" id="SMG43429.1"/>
    </source>
</evidence>